<dbReference type="EMBL" id="JAUESC010000387">
    <property type="protein sequence ID" value="KAK0575118.1"/>
    <property type="molecule type" value="Genomic_DNA"/>
</dbReference>
<evidence type="ECO:0000313" key="3">
    <source>
        <dbReference type="Proteomes" id="UP001168877"/>
    </source>
</evidence>
<keyword evidence="3" id="KW-1185">Reference proteome</keyword>
<accession>A0AA39RJJ5</accession>
<evidence type="ECO:0000256" key="1">
    <source>
        <dbReference type="RuleBase" id="RU365061"/>
    </source>
</evidence>
<keyword evidence="1" id="KW-0548">Nucleotidyltransferase</keyword>
<keyword evidence="1" id="KW-0158">Chromosome</keyword>
<keyword evidence="1" id="KW-0779">Telomere</keyword>
<reference evidence="2" key="1">
    <citation type="journal article" date="2022" name="Plant J.">
        <title>Strategies of tolerance reflected in two North American maple genomes.</title>
        <authorList>
            <person name="McEvoy S.L."/>
            <person name="Sezen U.U."/>
            <person name="Trouern-Trend A."/>
            <person name="McMahon S.M."/>
            <person name="Schaberg P.G."/>
            <person name="Yang J."/>
            <person name="Wegrzyn J.L."/>
            <person name="Swenson N.G."/>
        </authorList>
    </citation>
    <scope>NUCLEOTIDE SEQUENCE</scope>
    <source>
        <strain evidence="2">NS2018</strain>
    </source>
</reference>
<proteinExistence type="inferred from homology"/>
<gene>
    <name evidence="2" type="ORF">LWI29_034268</name>
</gene>
<dbReference type="GO" id="GO:0000781">
    <property type="term" value="C:chromosome, telomeric region"/>
    <property type="evidence" value="ECO:0007669"/>
    <property type="project" value="UniProtKB-SubCell"/>
</dbReference>
<dbReference type="InterPro" id="IPR003545">
    <property type="entry name" value="Telomerase_RT"/>
</dbReference>
<organism evidence="2 3">
    <name type="scientific">Acer saccharum</name>
    <name type="common">Sugar maple</name>
    <dbReference type="NCBI Taxonomy" id="4024"/>
    <lineage>
        <taxon>Eukaryota</taxon>
        <taxon>Viridiplantae</taxon>
        <taxon>Streptophyta</taxon>
        <taxon>Embryophyta</taxon>
        <taxon>Tracheophyta</taxon>
        <taxon>Spermatophyta</taxon>
        <taxon>Magnoliopsida</taxon>
        <taxon>eudicotyledons</taxon>
        <taxon>Gunneridae</taxon>
        <taxon>Pentapetalae</taxon>
        <taxon>rosids</taxon>
        <taxon>malvids</taxon>
        <taxon>Sapindales</taxon>
        <taxon>Sapindaceae</taxon>
        <taxon>Hippocastanoideae</taxon>
        <taxon>Acereae</taxon>
        <taxon>Acer</taxon>
    </lineage>
</organism>
<comment type="function">
    <text evidence="1">Telomerase is a ribonucleoprotein enzyme essential for the replication of chromosome termini in most eukaryotes. It elongates telomeres. It is a reverse transcriptase that adds simple sequence repeats to chromosome ends by copying a template sequence within the RNA component of the enzyme.</text>
</comment>
<evidence type="ECO:0000313" key="2">
    <source>
        <dbReference type="EMBL" id="KAK0575118.1"/>
    </source>
</evidence>
<keyword evidence="1" id="KW-0479">Metal-binding</keyword>
<keyword evidence="1" id="KW-0539">Nucleus</keyword>
<keyword evidence="1" id="KW-0695">RNA-directed DNA polymerase</keyword>
<dbReference type="Proteomes" id="UP001168877">
    <property type="component" value="Unassembled WGS sequence"/>
</dbReference>
<dbReference type="GO" id="GO:0070034">
    <property type="term" value="F:telomerase RNA binding"/>
    <property type="evidence" value="ECO:0007669"/>
    <property type="project" value="TreeGrafter"/>
</dbReference>
<comment type="caution">
    <text evidence="2">The sequence shown here is derived from an EMBL/GenBank/DDBJ whole genome shotgun (WGS) entry which is preliminary data.</text>
</comment>
<comment type="catalytic activity">
    <reaction evidence="1">
        <text>DNA(n) + a 2'-deoxyribonucleoside 5'-triphosphate = DNA(n+1) + diphosphate</text>
        <dbReference type="Rhea" id="RHEA:22508"/>
        <dbReference type="Rhea" id="RHEA-COMP:17339"/>
        <dbReference type="Rhea" id="RHEA-COMP:17340"/>
        <dbReference type="ChEBI" id="CHEBI:33019"/>
        <dbReference type="ChEBI" id="CHEBI:61560"/>
        <dbReference type="ChEBI" id="CHEBI:173112"/>
        <dbReference type="EC" id="2.7.7.49"/>
    </reaction>
</comment>
<keyword evidence="1" id="KW-0460">Magnesium</keyword>
<dbReference type="AlphaFoldDB" id="A0AA39RJJ5"/>
<dbReference type="GO" id="GO:0000333">
    <property type="term" value="C:telomerase catalytic core complex"/>
    <property type="evidence" value="ECO:0007669"/>
    <property type="project" value="TreeGrafter"/>
</dbReference>
<name>A0AA39RJJ5_ACESA</name>
<protein>
    <recommendedName>
        <fullName evidence="1">Telomerase reverse transcriptase</fullName>
        <ecNumber evidence="1">2.7.7.49</ecNumber>
    </recommendedName>
    <alternativeName>
        <fullName evidence="1">Telomerase catalytic subunit</fullName>
    </alternativeName>
</protein>
<dbReference type="GO" id="GO:0007004">
    <property type="term" value="P:telomere maintenance via telomerase"/>
    <property type="evidence" value="ECO:0007669"/>
    <property type="project" value="TreeGrafter"/>
</dbReference>
<dbReference type="GO" id="GO:0003720">
    <property type="term" value="F:telomerase activity"/>
    <property type="evidence" value="ECO:0007669"/>
    <property type="project" value="InterPro"/>
</dbReference>
<dbReference type="PANTHER" id="PTHR12066:SF0">
    <property type="entry name" value="TELOMERASE REVERSE TRANSCRIPTASE"/>
    <property type="match status" value="1"/>
</dbReference>
<sequence length="109" mass="12458">MSFLLRPDDPSDYRSLLDNCFVVVNDRAPPLLDFSPENRWSQKQVGDSVMVYILKYTSIFLPVSPKKHHQVAGPPITEKSFKLSKLRANPPKSTSFICSIWTSEEEEKS</sequence>
<dbReference type="GO" id="GO:0042162">
    <property type="term" value="F:telomeric DNA binding"/>
    <property type="evidence" value="ECO:0007669"/>
    <property type="project" value="TreeGrafter"/>
</dbReference>
<keyword evidence="1" id="KW-0808">Transferase</keyword>
<reference evidence="2" key="2">
    <citation type="submission" date="2023-06" db="EMBL/GenBank/DDBJ databases">
        <authorList>
            <person name="Swenson N.G."/>
            <person name="Wegrzyn J.L."/>
            <person name="Mcevoy S.L."/>
        </authorList>
    </citation>
    <scope>NUCLEOTIDE SEQUENCE</scope>
    <source>
        <strain evidence="2">NS2018</strain>
        <tissue evidence="2">Leaf</tissue>
    </source>
</reference>
<dbReference type="PANTHER" id="PTHR12066">
    <property type="entry name" value="TELOMERASE REVERSE TRANSCRIPTASE"/>
    <property type="match status" value="1"/>
</dbReference>
<comment type="subcellular location">
    <subcellularLocation>
        <location evidence="1">Nucleus</location>
    </subcellularLocation>
    <subcellularLocation>
        <location evidence="1">Chromosome</location>
        <location evidence="1">Telomere</location>
    </subcellularLocation>
</comment>
<dbReference type="EC" id="2.7.7.49" evidence="1"/>
<dbReference type="GO" id="GO:0046872">
    <property type="term" value="F:metal ion binding"/>
    <property type="evidence" value="ECO:0007669"/>
    <property type="project" value="UniProtKB-KW"/>
</dbReference>
<comment type="similarity">
    <text evidence="1">Belongs to the reverse transcriptase family. Telomerase subfamily.</text>
</comment>